<keyword evidence="3" id="KW-1185">Reference proteome</keyword>
<evidence type="ECO:0000256" key="1">
    <source>
        <dbReference type="SAM" id="Phobius"/>
    </source>
</evidence>
<organism evidence="2 3">
    <name type="scientific">Eubacterium ruminantium</name>
    <dbReference type="NCBI Taxonomy" id="42322"/>
    <lineage>
        <taxon>Bacteria</taxon>
        <taxon>Bacillati</taxon>
        <taxon>Bacillota</taxon>
        <taxon>Clostridia</taxon>
        <taxon>Eubacteriales</taxon>
        <taxon>Eubacteriaceae</taxon>
        <taxon>Eubacterium</taxon>
    </lineage>
</organism>
<name>A0A1T4P9F0_9FIRM</name>
<feature type="transmembrane region" description="Helical" evidence="1">
    <location>
        <begin position="15"/>
        <end position="36"/>
    </location>
</feature>
<proteinExistence type="predicted"/>
<dbReference type="AlphaFoldDB" id="A0A1T4P9F0"/>
<evidence type="ECO:0000313" key="2">
    <source>
        <dbReference type="EMBL" id="SJZ87866.1"/>
    </source>
</evidence>
<evidence type="ECO:0000313" key="3">
    <source>
        <dbReference type="Proteomes" id="UP000189857"/>
    </source>
</evidence>
<keyword evidence="1" id="KW-0472">Membrane</keyword>
<sequence length="77" mass="8387">MNNSKKETISTSKKIICVVTVIIAIAAAYGLIYGIVRANSMIIFQASSLAAIDTVTICLNSKNIKKEREAKKNEVIE</sequence>
<reference evidence="2 3" key="1">
    <citation type="submission" date="2017-02" db="EMBL/GenBank/DDBJ databases">
        <authorList>
            <person name="Peterson S.W."/>
        </authorList>
    </citation>
    <scope>NUCLEOTIDE SEQUENCE [LARGE SCALE GENOMIC DNA]</scope>
    <source>
        <strain evidence="2 3">ATCC 17233</strain>
    </source>
</reference>
<dbReference type="RefSeq" id="WP_078787689.1">
    <property type="nucleotide sequence ID" value="NZ_FMTO01000010.1"/>
</dbReference>
<accession>A0A1T4P9F0</accession>
<keyword evidence="1" id="KW-1133">Transmembrane helix</keyword>
<dbReference type="EMBL" id="FUXA01000011">
    <property type="protein sequence ID" value="SJZ87866.1"/>
    <property type="molecule type" value="Genomic_DNA"/>
</dbReference>
<gene>
    <name evidence="2" type="ORF">SAMN02745110_01866</name>
</gene>
<protein>
    <submittedName>
        <fullName evidence="2">Uncharacterized protein</fullName>
    </submittedName>
</protein>
<dbReference type="Proteomes" id="UP000189857">
    <property type="component" value="Unassembled WGS sequence"/>
</dbReference>
<keyword evidence="1" id="KW-0812">Transmembrane</keyword>